<dbReference type="InterPro" id="IPR001457">
    <property type="entry name" value="NADH_UbQ/plastoQ_OxRdtase_su6"/>
</dbReference>
<dbReference type="RefSeq" id="WP_286214885.1">
    <property type="nucleotide sequence ID" value="NZ_AP027736.1"/>
</dbReference>
<protein>
    <recommendedName>
        <fullName evidence="1">NADH-quinone oxidoreductase subunit J</fullName>
        <ecNumber evidence="1">7.1.1.-</ecNumber>
    </recommendedName>
</protein>
<accession>A0ABP9WGR7</accession>
<keyword evidence="1" id="KW-1133">Transmembrane helix</keyword>
<reference evidence="3 4" key="1">
    <citation type="submission" date="2024-02" db="EMBL/GenBank/DDBJ databases">
        <title>Lysinimicrobium sediminis NBRC 112286.</title>
        <authorList>
            <person name="Ichikawa N."/>
            <person name="Katano-Makiyama Y."/>
            <person name="Hidaka K."/>
        </authorList>
    </citation>
    <scope>NUCLEOTIDE SEQUENCE [LARGE SCALE GENOMIC DNA]</scope>
    <source>
        <strain evidence="3 4">NBRC 112286</strain>
    </source>
</reference>
<sequence>MVNPVLFWIIAAITVIPSLALLFARKTVYIAMSIVLVMVGLAAAYVTLGAPFLGVVQIVVYTGAVMMLFVFVLMLVGVDQREDLRETIRNQRWIGLVTALGLGAFLVSIVTRVSIPVAEEGVSGEPDVIAFMLFERYVLVMEVLGFLLITAAVGALVLTHVPRLKPRRTQLEVQRDRVRVGADPVNKPMPGVYARHNALDVPALDPEGKPIEASISRVLEMRDQTQEGESFRATLDDPTRPDSSYRDSTSKEDGR</sequence>
<feature type="transmembrane region" description="Helical" evidence="1">
    <location>
        <begin position="54"/>
        <end position="76"/>
    </location>
</feature>
<feature type="region of interest" description="Disordered" evidence="2">
    <location>
        <begin position="222"/>
        <end position="255"/>
    </location>
</feature>
<dbReference type="Gene3D" id="1.20.120.1200">
    <property type="entry name" value="NADH-ubiquinone/plastoquinone oxidoreductase chain 6, subunit NuoJ"/>
    <property type="match status" value="1"/>
</dbReference>
<evidence type="ECO:0000256" key="2">
    <source>
        <dbReference type="SAM" id="MobiDB-lite"/>
    </source>
</evidence>
<keyword evidence="1" id="KW-0520">NAD</keyword>
<keyword evidence="1" id="KW-1003">Cell membrane</keyword>
<comment type="catalytic activity">
    <reaction evidence="1">
        <text>a quinone + NADH + 5 H(+)(in) = a quinol + NAD(+) + 4 H(+)(out)</text>
        <dbReference type="Rhea" id="RHEA:57888"/>
        <dbReference type="ChEBI" id="CHEBI:15378"/>
        <dbReference type="ChEBI" id="CHEBI:24646"/>
        <dbReference type="ChEBI" id="CHEBI:57540"/>
        <dbReference type="ChEBI" id="CHEBI:57945"/>
        <dbReference type="ChEBI" id="CHEBI:132124"/>
    </reaction>
</comment>
<organism evidence="3 4">
    <name type="scientific">Demequina sediminis</name>
    <dbReference type="NCBI Taxonomy" id="1930058"/>
    <lineage>
        <taxon>Bacteria</taxon>
        <taxon>Bacillati</taxon>
        <taxon>Actinomycetota</taxon>
        <taxon>Actinomycetes</taxon>
        <taxon>Micrococcales</taxon>
        <taxon>Demequinaceae</taxon>
        <taxon>Demequina</taxon>
    </lineage>
</organism>
<evidence type="ECO:0000256" key="1">
    <source>
        <dbReference type="RuleBase" id="RU004429"/>
    </source>
</evidence>
<feature type="compositionally biased region" description="Basic and acidic residues" evidence="2">
    <location>
        <begin position="234"/>
        <end position="255"/>
    </location>
</feature>
<keyword evidence="4" id="KW-1185">Reference proteome</keyword>
<evidence type="ECO:0000313" key="4">
    <source>
        <dbReference type="Proteomes" id="UP001426770"/>
    </source>
</evidence>
<feature type="transmembrane region" description="Helical" evidence="1">
    <location>
        <begin position="6"/>
        <end position="24"/>
    </location>
</feature>
<dbReference type="PANTHER" id="PTHR33269">
    <property type="entry name" value="NADH-UBIQUINONE OXIDOREDUCTASE CHAIN 6"/>
    <property type="match status" value="1"/>
</dbReference>
<gene>
    <name evidence="3" type="ORF">Lsed01_01476</name>
</gene>
<keyword evidence="1" id="KW-0874">Quinone</keyword>
<comment type="function">
    <text evidence="1">NDH-1 shuttles electrons from NADH, via FMN and iron-sulfur (Fe-S) centers, to quinones in the respiratory chain. Couples the redox reaction to proton translocation (for every two electrons transferred, four hydrogen ions are translocated across the cytoplasmic membrane), and thus conserves the redox energy in a proton gradient.</text>
</comment>
<keyword evidence="1" id="KW-0812">Transmembrane</keyword>
<feature type="transmembrane region" description="Helical" evidence="1">
    <location>
        <begin position="29"/>
        <end position="48"/>
    </location>
</feature>
<proteinExistence type="inferred from homology"/>
<comment type="subcellular location">
    <subcellularLocation>
        <location evidence="1">Cell membrane</location>
        <topology evidence="1">Multi-pass membrane protein</topology>
    </subcellularLocation>
</comment>
<dbReference type="EC" id="7.1.1.-" evidence="1"/>
<dbReference type="Pfam" id="PF00499">
    <property type="entry name" value="Oxidored_q3"/>
    <property type="match status" value="1"/>
</dbReference>
<name>A0ABP9WGR7_9MICO</name>
<keyword evidence="1" id="KW-0472">Membrane</keyword>
<feature type="transmembrane region" description="Helical" evidence="1">
    <location>
        <begin position="137"/>
        <end position="158"/>
    </location>
</feature>
<dbReference type="PANTHER" id="PTHR33269:SF19">
    <property type="entry name" value="NADH-QUINONE OXIDOREDUCTASE SUBUNIT J"/>
    <property type="match status" value="1"/>
</dbReference>
<comment type="similarity">
    <text evidence="1">Belongs to the complex I subunit 6 family.</text>
</comment>
<comment type="caution">
    <text evidence="3">The sequence shown here is derived from an EMBL/GenBank/DDBJ whole genome shotgun (WGS) entry which is preliminary data.</text>
</comment>
<dbReference type="NCBIfam" id="NF005165">
    <property type="entry name" value="PRK06638.1-5"/>
    <property type="match status" value="1"/>
</dbReference>
<evidence type="ECO:0000313" key="3">
    <source>
        <dbReference type="EMBL" id="GAA5519038.1"/>
    </source>
</evidence>
<feature type="transmembrane region" description="Helical" evidence="1">
    <location>
        <begin position="96"/>
        <end position="117"/>
    </location>
</feature>
<dbReference type="EMBL" id="BAABRR010000006">
    <property type="protein sequence ID" value="GAA5519038.1"/>
    <property type="molecule type" value="Genomic_DNA"/>
</dbReference>
<dbReference type="Proteomes" id="UP001426770">
    <property type="component" value="Unassembled WGS sequence"/>
</dbReference>
<dbReference type="InterPro" id="IPR042106">
    <property type="entry name" value="Nuo/plastoQ_OxRdtase_6_NuoJ"/>
</dbReference>